<dbReference type="EMBL" id="FQXH01000014">
    <property type="protein sequence ID" value="SHH28389.1"/>
    <property type="molecule type" value="Genomic_DNA"/>
</dbReference>
<organism evidence="7 8">
    <name type="scientific">Tepidibacter thalassicus DSM 15285</name>
    <dbReference type="NCBI Taxonomy" id="1123350"/>
    <lineage>
        <taxon>Bacteria</taxon>
        <taxon>Bacillati</taxon>
        <taxon>Bacillota</taxon>
        <taxon>Clostridia</taxon>
        <taxon>Peptostreptococcales</taxon>
        <taxon>Peptostreptococcaceae</taxon>
        <taxon>Tepidibacter</taxon>
    </lineage>
</organism>
<feature type="binding site" evidence="6">
    <location>
        <position position="189"/>
    </location>
    <ligand>
        <name>substrate</name>
    </ligand>
</feature>
<evidence type="ECO:0000256" key="3">
    <source>
        <dbReference type="ARBA" id="ARBA00012918"/>
    </source>
</evidence>
<dbReference type="AlphaFoldDB" id="A0A1M5RQ92"/>
<comment type="subunit">
    <text evidence="2 6">Homotetramer.</text>
</comment>
<evidence type="ECO:0000256" key="2">
    <source>
        <dbReference type="ARBA" id="ARBA00011881"/>
    </source>
</evidence>
<dbReference type="GO" id="GO:0006537">
    <property type="term" value="P:glutamate biosynthetic process"/>
    <property type="evidence" value="ECO:0007669"/>
    <property type="project" value="TreeGrafter"/>
</dbReference>
<name>A0A1M5RQ92_9FIRM</name>
<evidence type="ECO:0000313" key="8">
    <source>
        <dbReference type="Proteomes" id="UP000242520"/>
    </source>
</evidence>
<dbReference type="RefSeq" id="WP_072725119.1">
    <property type="nucleotide sequence ID" value="NZ_FQXH01000014.1"/>
</dbReference>
<dbReference type="STRING" id="1123350.SAMN02744040_01459"/>
<dbReference type="FunFam" id="3.40.710.10:FF:000005">
    <property type="entry name" value="Glutaminase"/>
    <property type="match status" value="1"/>
</dbReference>
<keyword evidence="6" id="KW-0007">Acetylation</keyword>
<dbReference type="GO" id="GO:0006543">
    <property type="term" value="P:L-glutamine catabolic process"/>
    <property type="evidence" value="ECO:0007669"/>
    <property type="project" value="TreeGrafter"/>
</dbReference>
<gene>
    <name evidence="6" type="primary">glsA</name>
    <name evidence="7" type="ORF">SAMN02744040_01459</name>
</gene>
<dbReference type="Pfam" id="PF04960">
    <property type="entry name" value="Glutaminase"/>
    <property type="match status" value="1"/>
</dbReference>
<feature type="binding site" evidence="6">
    <location>
        <position position="113"/>
    </location>
    <ligand>
        <name>substrate</name>
    </ligand>
</feature>
<feature type="binding site" evidence="6">
    <location>
        <position position="259"/>
    </location>
    <ligand>
        <name>substrate</name>
    </ligand>
</feature>
<protein>
    <recommendedName>
        <fullName evidence="3 6">Glutaminase</fullName>
        <ecNumber evidence="3 6">3.5.1.2</ecNumber>
    </recommendedName>
</protein>
<accession>A0A1M5RQ92</accession>
<feature type="binding site" evidence="6">
    <location>
        <position position="241"/>
    </location>
    <ligand>
        <name>substrate</name>
    </ligand>
</feature>
<comment type="catalytic activity">
    <reaction evidence="5 6">
        <text>L-glutamine + H2O = L-glutamate + NH4(+)</text>
        <dbReference type="Rhea" id="RHEA:15889"/>
        <dbReference type="ChEBI" id="CHEBI:15377"/>
        <dbReference type="ChEBI" id="CHEBI:28938"/>
        <dbReference type="ChEBI" id="CHEBI:29985"/>
        <dbReference type="ChEBI" id="CHEBI:58359"/>
        <dbReference type="EC" id="3.5.1.2"/>
    </reaction>
</comment>
<dbReference type="HAMAP" id="MF_00313">
    <property type="entry name" value="Glutaminase"/>
    <property type="match status" value="1"/>
</dbReference>
<feature type="binding site" evidence="6">
    <location>
        <position position="61"/>
    </location>
    <ligand>
        <name>substrate</name>
    </ligand>
</feature>
<dbReference type="Proteomes" id="UP000242520">
    <property type="component" value="Unassembled WGS sequence"/>
</dbReference>
<keyword evidence="4 6" id="KW-0378">Hydrolase</keyword>
<comment type="similarity">
    <text evidence="1 6">Belongs to the glutaminase family.</text>
</comment>
<evidence type="ECO:0000256" key="6">
    <source>
        <dbReference type="HAMAP-Rule" id="MF_00313"/>
    </source>
</evidence>
<dbReference type="EC" id="3.5.1.2" evidence="3 6"/>
<evidence type="ECO:0000313" key="7">
    <source>
        <dbReference type="EMBL" id="SHH28389.1"/>
    </source>
</evidence>
<dbReference type="GO" id="GO:0004359">
    <property type="term" value="F:glutaminase activity"/>
    <property type="evidence" value="ECO:0007669"/>
    <property type="project" value="UniProtKB-UniRule"/>
</dbReference>
<evidence type="ECO:0000256" key="1">
    <source>
        <dbReference type="ARBA" id="ARBA00011076"/>
    </source>
</evidence>
<dbReference type="InterPro" id="IPR012338">
    <property type="entry name" value="Beta-lactam/transpept-like"/>
</dbReference>
<proteinExistence type="inferred from homology"/>
<dbReference type="OrthoDB" id="9788822at2"/>
<sequence>MKELLQEIIDKNRKYTKEGNVATYIPELKKANRDDLGLCIIDVNNNIYEVGDCEKKFTIQSVSKPITLALALMDNGKDRVFSKVGMEPSGDPFNSIMKLEITKPSIPYNPMINAGAIVITSMIKGKNNDEKFERMLNFFRKLSGNKNLDINYDVYMSEKRTGDRNRAMAYLLKSEGILQGDVEMVLDLYFKQCSIEVTVKDLAKIGLNLALHGIDITTGERLIDEDISRIIKTFMVTCGMYDASGQFAINVGIPSKSGVGGGIMGTVPNKMGIGVFGPSLDKKGNSIAGVKVMEDLSIKFDLSIF</sequence>
<evidence type="ECO:0000256" key="4">
    <source>
        <dbReference type="ARBA" id="ARBA00022801"/>
    </source>
</evidence>
<dbReference type="Gene3D" id="3.40.710.10">
    <property type="entry name" value="DD-peptidase/beta-lactamase superfamily"/>
    <property type="match status" value="1"/>
</dbReference>
<feature type="binding site" evidence="6">
    <location>
        <position position="165"/>
    </location>
    <ligand>
        <name>substrate</name>
    </ligand>
</feature>
<reference evidence="8" key="1">
    <citation type="submission" date="2016-11" db="EMBL/GenBank/DDBJ databases">
        <authorList>
            <person name="Varghese N."/>
            <person name="Submissions S."/>
        </authorList>
    </citation>
    <scope>NUCLEOTIDE SEQUENCE [LARGE SCALE GENOMIC DNA]</scope>
    <source>
        <strain evidence="8">DSM 15285</strain>
    </source>
</reference>
<dbReference type="InterPro" id="IPR015868">
    <property type="entry name" value="Glutaminase"/>
</dbReference>
<feature type="binding site" evidence="6">
    <location>
        <position position="158"/>
    </location>
    <ligand>
        <name>substrate</name>
    </ligand>
</feature>
<dbReference type="PANTHER" id="PTHR12544:SF29">
    <property type="entry name" value="GLUTAMINASE"/>
    <property type="match status" value="1"/>
</dbReference>
<dbReference type="PANTHER" id="PTHR12544">
    <property type="entry name" value="GLUTAMINASE"/>
    <property type="match status" value="1"/>
</dbReference>
<evidence type="ECO:0000256" key="5">
    <source>
        <dbReference type="ARBA" id="ARBA00049534"/>
    </source>
</evidence>
<dbReference type="SUPFAM" id="SSF56601">
    <property type="entry name" value="beta-lactamase/transpeptidase-like"/>
    <property type="match status" value="1"/>
</dbReference>
<keyword evidence="8" id="KW-1185">Reference proteome</keyword>
<dbReference type="NCBIfam" id="TIGR03814">
    <property type="entry name" value="Gln_ase"/>
    <property type="match status" value="1"/>
</dbReference>